<dbReference type="SMART" id="SM00047">
    <property type="entry name" value="LYZ2"/>
    <property type="match status" value="1"/>
</dbReference>
<reference evidence="4 5" key="1">
    <citation type="submission" date="2018-06" db="EMBL/GenBank/DDBJ databases">
        <authorList>
            <consortium name="Pathogen Informatics"/>
            <person name="Doyle S."/>
        </authorList>
    </citation>
    <scope>NUCLEOTIDE SEQUENCE [LARGE SCALE GENOMIC DNA]</scope>
    <source>
        <strain evidence="4 5">NCTC4670</strain>
    </source>
</reference>
<dbReference type="GO" id="GO:0008745">
    <property type="term" value="F:N-acetylmuramoyl-L-alanine amidase activity"/>
    <property type="evidence" value="ECO:0007669"/>
    <property type="project" value="UniProtKB-EC"/>
</dbReference>
<dbReference type="InterPro" id="IPR002901">
    <property type="entry name" value="MGlyc_endo_b_GlcNAc-like_dom"/>
</dbReference>
<evidence type="ECO:0000256" key="2">
    <source>
        <dbReference type="ARBA" id="ARBA00022801"/>
    </source>
</evidence>
<dbReference type="InterPro" id="IPR051056">
    <property type="entry name" value="Glycosyl_Hydrolase_73"/>
</dbReference>
<dbReference type="Gene3D" id="1.10.530.10">
    <property type="match status" value="1"/>
</dbReference>
<dbReference type="AlphaFoldDB" id="A0A380JTF8"/>
<dbReference type="GO" id="GO:0004040">
    <property type="term" value="F:amidase activity"/>
    <property type="evidence" value="ECO:0007669"/>
    <property type="project" value="InterPro"/>
</dbReference>
<feature type="domain" description="Mannosyl-glycoprotein endo-beta-N-acetylglucosamidase-like" evidence="3">
    <location>
        <begin position="38"/>
        <end position="195"/>
    </location>
</feature>
<dbReference type="EMBL" id="UHFG01000004">
    <property type="protein sequence ID" value="SUN48503.1"/>
    <property type="molecule type" value="Genomic_DNA"/>
</dbReference>
<organism evidence="4 5">
    <name type="scientific">Streptococcus dysgalactiae subsp. dysgalactiae</name>
    <dbReference type="NCBI Taxonomy" id="99822"/>
    <lineage>
        <taxon>Bacteria</taxon>
        <taxon>Bacillati</taxon>
        <taxon>Bacillota</taxon>
        <taxon>Bacilli</taxon>
        <taxon>Lactobacillales</taxon>
        <taxon>Streptococcaceae</taxon>
        <taxon>Streptococcus</taxon>
    </lineage>
</organism>
<dbReference type="RefSeq" id="WP_115245810.1">
    <property type="nucleotide sequence ID" value="NZ_UHFG01000004.1"/>
</dbReference>
<dbReference type="Pfam" id="PF01832">
    <property type="entry name" value="Glucosaminidase"/>
    <property type="match status" value="1"/>
</dbReference>
<gene>
    <name evidence="4" type="primary">mur1-1</name>
    <name evidence="4" type="ORF">NCTC4670_00521</name>
</gene>
<sequence>MKRKKRRRATNPSLKALALYLVLLSAFVSIWTLRKAKQELTAYATHDTMVFVRQISHAAQAVAQKEKLYSSVMMAQAILESNNGKSQLSQRPYYNFFGIKGNYKGRSAIFSTLEDDGQGNLYQIDDAFRSYGSMTACFEDYARVLNNPLYTKTHKNLGSHYYDATAALTGTYATDTSYNTKLNELIAVYQLTYFDSPMK</sequence>
<dbReference type="EC" id="3.5.1.28" evidence="4"/>
<dbReference type="PANTHER" id="PTHR33308:SF9">
    <property type="entry name" value="PEPTIDOGLYCAN HYDROLASE FLGJ"/>
    <property type="match status" value="1"/>
</dbReference>
<comment type="similarity">
    <text evidence="1">Belongs to the glycosyl hydrolase 73 family.</text>
</comment>
<evidence type="ECO:0000313" key="4">
    <source>
        <dbReference type="EMBL" id="SUN48503.1"/>
    </source>
</evidence>
<protein>
    <submittedName>
        <fullName evidence="4">Autolysin</fullName>
        <ecNumber evidence="4">3.5.1.28</ecNumber>
    </submittedName>
</protein>
<accession>A0A380JTF8</accession>
<dbReference type="Gene3D" id="4.10.80.30">
    <property type="entry name" value="DNA polymerase, domain 6"/>
    <property type="match status" value="1"/>
</dbReference>
<dbReference type="PANTHER" id="PTHR33308">
    <property type="entry name" value="PEPTIDOGLYCAN HYDROLASE FLGJ"/>
    <property type="match status" value="1"/>
</dbReference>
<evidence type="ECO:0000259" key="3">
    <source>
        <dbReference type="SMART" id="SM00047"/>
    </source>
</evidence>
<evidence type="ECO:0000256" key="1">
    <source>
        <dbReference type="ARBA" id="ARBA00010266"/>
    </source>
</evidence>
<name>A0A380JTF8_STRDY</name>
<keyword evidence="2 4" id="KW-0378">Hydrolase</keyword>
<evidence type="ECO:0000313" key="5">
    <source>
        <dbReference type="Proteomes" id="UP000254797"/>
    </source>
</evidence>
<dbReference type="Proteomes" id="UP000254797">
    <property type="component" value="Unassembled WGS sequence"/>
</dbReference>
<proteinExistence type="inferred from homology"/>